<keyword evidence="1" id="KW-0472">Membrane</keyword>
<dbReference type="GO" id="GO:0016705">
    <property type="term" value="F:oxidoreductase activity, acting on paired donors, with incorporation or reduction of molecular oxygen"/>
    <property type="evidence" value="ECO:0007669"/>
    <property type="project" value="InterPro"/>
</dbReference>
<dbReference type="PANTHER" id="PTHR24301:SF2">
    <property type="entry name" value="THROMBOXANE-A SYNTHASE"/>
    <property type="match status" value="1"/>
</dbReference>
<dbReference type="InterPro" id="IPR036396">
    <property type="entry name" value="Cyt_P450_sf"/>
</dbReference>
<accession>A0A9N9A818</accession>
<sequence length="530" mass="61508">MGLLSNINLNELLSFVIVGSIGYVSYFYYKYFTRENPLPGPLPLPLIGNFYLLKDELAIMLSKLQANYGDFFEVYMGNQRYVCVGNEDLAKEMMKTSLDSKFHQRTDENNGLKELGLLHSGLIFNIDYDDWQYHRRFYSKTMLSPLFSKQAVASVQVGFDEMRKYWDQLGEDIVIDFPNWMKRYFLDTIAITTSSKPAYALANFYNNVSPNKKITVSTHYIKESEMFMNAIDSFNSALKWFNLFPAYVRNFPGINLHTRKLKNEFFWFKNDVRKVVKARRSEIDATPKDQPLTPDLLTMFLTVNTPRDVTERIADDQHDKPMTDEEAASNYMEVLSGGVDTGSNSICYIVYYISHYPDVKQKLLKEFETVIGRDPNVKITLDQLNKLEYTEAVIKEVSRIFTVTPVTFKKNTGPAEIGGIVFPSDTKFFISRQALHLSKSQWSDPDKFNPDRFLKFNPESKNPFYMFGAGPGRNLAMIELKATVFMLYSRYEVELVDMNASIKYRSSHMRHCTELKVRIKRRRDLDTVKN</sequence>
<proteinExistence type="predicted"/>
<dbReference type="Pfam" id="PF00067">
    <property type="entry name" value="p450"/>
    <property type="match status" value="1"/>
</dbReference>
<dbReference type="InterPro" id="IPR001128">
    <property type="entry name" value="Cyt_P450"/>
</dbReference>
<dbReference type="GO" id="GO:0020037">
    <property type="term" value="F:heme binding"/>
    <property type="evidence" value="ECO:0007669"/>
    <property type="project" value="InterPro"/>
</dbReference>
<dbReference type="GO" id="GO:0005506">
    <property type="term" value="F:iron ion binding"/>
    <property type="evidence" value="ECO:0007669"/>
    <property type="project" value="InterPro"/>
</dbReference>
<evidence type="ECO:0000313" key="3">
    <source>
        <dbReference type="Proteomes" id="UP000789342"/>
    </source>
</evidence>
<dbReference type="GO" id="GO:0004497">
    <property type="term" value="F:monooxygenase activity"/>
    <property type="evidence" value="ECO:0007669"/>
    <property type="project" value="InterPro"/>
</dbReference>
<gene>
    <name evidence="2" type="ORF">AMORRO_LOCUS4278</name>
</gene>
<dbReference type="PRINTS" id="PR00463">
    <property type="entry name" value="EP450I"/>
</dbReference>
<evidence type="ECO:0000256" key="1">
    <source>
        <dbReference type="SAM" id="Phobius"/>
    </source>
</evidence>
<dbReference type="AlphaFoldDB" id="A0A9N9A818"/>
<dbReference type="OrthoDB" id="1470350at2759"/>
<keyword evidence="3" id="KW-1185">Reference proteome</keyword>
<dbReference type="SUPFAM" id="SSF48264">
    <property type="entry name" value="Cytochrome P450"/>
    <property type="match status" value="1"/>
</dbReference>
<name>A0A9N9A818_9GLOM</name>
<organism evidence="2 3">
    <name type="scientific">Acaulospora morrowiae</name>
    <dbReference type="NCBI Taxonomy" id="94023"/>
    <lineage>
        <taxon>Eukaryota</taxon>
        <taxon>Fungi</taxon>
        <taxon>Fungi incertae sedis</taxon>
        <taxon>Mucoromycota</taxon>
        <taxon>Glomeromycotina</taxon>
        <taxon>Glomeromycetes</taxon>
        <taxon>Diversisporales</taxon>
        <taxon>Acaulosporaceae</taxon>
        <taxon>Acaulospora</taxon>
    </lineage>
</organism>
<keyword evidence="1" id="KW-0812">Transmembrane</keyword>
<dbReference type="Proteomes" id="UP000789342">
    <property type="component" value="Unassembled WGS sequence"/>
</dbReference>
<keyword evidence="1" id="KW-1133">Transmembrane helix</keyword>
<comment type="caution">
    <text evidence="2">The sequence shown here is derived from an EMBL/GenBank/DDBJ whole genome shotgun (WGS) entry which is preliminary data.</text>
</comment>
<evidence type="ECO:0000313" key="2">
    <source>
        <dbReference type="EMBL" id="CAG8522547.1"/>
    </source>
</evidence>
<dbReference type="PANTHER" id="PTHR24301">
    <property type="entry name" value="THROMBOXANE-A SYNTHASE"/>
    <property type="match status" value="1"/>
</dbReference>
<protein>
    <submittedName>
        <fullName evidence="2">9766_t:CDS:1</fullName>
    </submittedName>
</protein>
<dbReference type="Gene3D" id="1.10.630.10">
    <property type="entry name" value="Cytochrome P450"/>
    <property type="match status" value="1"/>
</dbReference>
<feature type="transmembrane region" description="Helical" evidence="1">
    <location>
        <begin position="12"/>
        <end position="29"/>
    </location>
</feature>
<dbReference type="CDD" id="cd00302">
    <property type="entry name" value="cytochrome_P450"/>
    <property type="match status" value="1"/>
</dbReference>
<dbReference type="EMBL" id="CAJVPV010002279">
    <property type="protein sequence ID" value="CAG8522547.1"/>
    <property type="molecule type" value="Genomic_DNA"/>
</dbReference>
<dbReference type="InterPro" id="IPR002401">
    <property type="entry name" value="Cyt_P450_E_grp-I"/>
</dbReference>
<reference evidence="2" key="1">
    <citation type="submission" date="2021-06" db="EMBL/GenBank/DDBJ databases">
        <authorList>
            <person name="Kallberg Y."/>
            <person name="Tangrot J."/>
            <person name="Rosling A."/>
        </authorList>
    </citation>
    <scope>NUCLEOTIDE SEQUENCE</scope>
    <source>
        <strain evidence="2">CL551</strain>
    </source>
</reference>